<dbReference type="GO" id="GO:0016787">
    <property type="term" value="F:hydrolase activity"/>
    <property type="evidence" value="ECO:0007669"/>
    <property type="project" value="UniProtKB-KW"/>
</dbReference>
<accession>A0A484F9U3</accession>
<dbReference type="AlphaFoldDB" id="A0A484F9U3"/>
<name>A0A484F9U3_COLOR</name>
<protein>
    <submittedName>
        <fullName evidence="2">2-pyrone-4,6-dicarbaxylate hydrolase</fullName>
    </submittedName>
</protein>
<reference evidence="3" key="1">
    <citation type="journal article" date="2013" name="New Phytol.">
        <title>Comparative genomic and transcriptomic analyses reveal the hemibiotrophic stage shift of Colletotrichum fungi.</title>
        <authorList>
            <person name="Gan P."/>
            <person name="Ikeda K."/>
            <person name="Irieda H."/>
            <person name="Narusaka M."/>
            <person name="O'Connell R.J."/>
            <person name="Narusaka Y."/>
            <person name="Takano Y."/>
            <person name="Kubo Y."/>
            <person name="Shirasu K."/>
        </authorList>
    </citation>
    <scope>NUCLEOTIDE SEQUENCE [LARGE SCALE GENOMIC DNA]</scope>
    <source>
        <strain evidence="3">104-T / ATCC 96160 / CBS 514.97 / LARS 414 / MAFF 240422</strain>
    </source>
</reference>
<evidence type="ECO:0000313" key="3">
    <source>
        <dbReference type="Proteomes" id="UP000014480"/>
    </source>
</evidence>
<reference evidence="3" key="2">
    <citation type="journal article" date="2019" name="Mol. Plant Microbe Interact.">
        <title>Genome sequence resources for four phytopathogenic fungi from the Colletotrichum orbiculare species complex.</title>
        <authorList>
            <person name="Gan P."/>
            <person name="Tsushima A."/>
            <person name="Narusaka M."/>
            <person name="Narusaka Y."/>
            <person name="Takano Y."/>
            <person name="Kubo Y."/>
            <person name="Shirasu K."/>
        </authorList>
    </citation>
    <scope>GENOME REANNOTATION</scope>
    <source>
        <strain evidence="3">104-T / ATCC 96160 / CBS 514.97 / LARS 414 / MAFF 240422</strain>
    </source>
</reference>
<dbReference type="InterPro" id="IPR032466">
    <property type="entry name" value="Metal_Hydrolase"/>
</dbReference>
<dbReference type="PANTHER" id="PTHR35563">
    <property type="entry name" value="BARREL METAL-DEPENDENT HYDROLASE, PUTATIVE (AFU_ORTHOLOGUE AFUA_1G16240)-RELATED"/>
    <property type="match status" value="1"/>
</dbReference>
<dbReference type="OrthoDB" id="2135488at2759"/>
<dbReference type="Proteomes" id="UP000014480">
    <property type="component" value="Unassembled WGS sequence"/>
</dbReference>
<dbReference type="Pfam" id="PF04909">
    <property type="entry name" value="Amidohydro_2"/>
    <property type="match status" value="1"/>
</dbReference>
<evidence type="ECO:0000313" key="2">
    <source>
        <dbReference type="EMBL" id="TDZ14285.1"/>
    </source>
</evidence>
<dbReference type="InterPro" id="IPR006680">
    <property type="entry name" value="Amidohydro-rel"/>
</dbReference>
<keyword evidence="3" id="KW-1185">Reference proteome</keyword>
<dbReference type="EMBL" id="AMCV02000052">
    <property type="protein sequence ID" value="TDZ14285.1"/>
    <property type="molecule type" value="Genomic_DNA"/>
</dbReference>
<evidence type="ECO:0000259" key="1">
    <source>
        <dbReference type="Pfam" id="PF04909"/>
    </source>
</evidence>
<comment type="caution">
    <text evidence="2">The sequence shown here is derived from an EMBL/GenBank/DDBJ whole genome shotgun (WGS) entry which is preliminary data.</text>
</comment>
<dbReference type="SUPFAM" id="SSF51556">
    <property type="entry name" value="Metallo-dependent hydrolases"/>
    <property type="match status" value="1"/>
</dbReference>
<dbReference type="InterPro" id="IPR052358">
    <property type="entry name" value="Aro_Compnd_Degr_Hydrolases"/>
</dbReference>
<proteinExistence type="predicted"/>
<keyword evidence="2" id="KW-0378">Hydrolase</keyword>
<gene>
    <name evidence="2" type="primary">ligI</name>
    <name evidence="2" type="ORF">Cob_v012809</name>
</gene>
<organism evidence="2 3">
    <name type="scientific">Colletotrichum orbiculare (strain 104-T / ATCC 96160 / CBS 514.97 / LARS 414 / MAFF 240422)</name>
    <name type="common">Cucumber anthracnose fungus</name>
    <name type="synonym">Colletotrichum lagenarium</name>
    <dbReference type="NCBI Taxonomy" id="1213857"/>
    <lineage>
        <taxon>Eukaryota</taxon>
        <taxon>Fungi</taxon>
        <taxon>Dikarya</taxon>
        <taxon>Ascomycota</taxon>
        <taxon>Pezizomycotina</taxon>
        <taxon>Sordariomycetes</taxon>
        <taxon>Hypocreomycetidae</taxon>
        <taxon>Glomerellales</taxon>
        <taxon>Glomerellaceae</taxon>
        <taxon>Colletotrichum</taxon>
        <taxon>Colletotrichum orbiculare species complex</taxon>
    </lineage>
</organism>
<sequence length="313" mass="35409">MTSAIYPSKPVPAGSWDTHHHIFEPARFPFAPGRHFTPSVATLDELKAFEQSIGVSHVCIAHGLSYGADCTSLLYYLQQFRGAARGICVLDLETVTDDLLDRYHQAGVRSVRLDFFKAQAMNDVDKQVGLVEATARRLRQWHEGGRGWSIQIQQPNMSHWKRLGASIERCGLPVVLDHIGLVKVASFAPVGSVPAREQDGWQDLLRALRGGNLWVKISAPYRCSRADPEFGDLKDVVQELVGTNSKRLVWGSDWPHTQRHEDRHVRSRDEQEPFLTIDNAAWIRSLSTWLSEEEWQDLWVSNPSTLYDYPAKA</sequence>
<dbReference type="Gene3D" id="3.20.20.140">
    <property type="entry name" value="Metal-dependent hydrolases"/>
    <property type="match status" value="1"/>
</dbReference>
<feature type="domain" description="Amidohydrolase-related" evidence="1">
    <location>
        <begin position="16"/>
        <end position="307"/>
    </location>
</feature>
<dbReference type="PANTHER" id="PTHR35563:SF2">
    <property type="entry name" value="BARREL METAL-DEPENDENT HYDROLASE, PUTATIVE (AFU_ORTHOLOGUE AFUA_1G16240)-RELATED"/>
    <property type="match status" value="1"/>
</dbReference>